<reference evidence="1" key="1">
    <citation type="submission" date="2016-01" db="EMBL/GenBank/DDBJ databases">
        <authorList>
            <person name="Peeters C."/>
        </authorList>
    </citation>
    <scope>NUCLEOTIDE SEQUENCE [LARGE SCALE GENOMIC DNA]</scope>
    <source>
        <strain evidence="1">LMG 29317</strain>
    </source>
</reference>
<protein>
    <submittedName>
        <fullName evidence="1">Uncharacterized protein</fullName>
    </submittedName>
</protein>
<proteinExistence type="predicted"/>
<evidence type="ECO:0000313" key="2">
    <source>
        <dbReference type="Proteomes" id="UP000055019"/>
    </source>
</evidence>
<sequence length="85" mass="8963">MRITERPSCRTVGPARVICSGCKVTACVVRYRHWTVFGAAPSPPSFGAAIGAERTATPAGTSTVLCIFSASGVSWTTESDGIMRR</sequence>
<gene>
    <name evidence="1" type="ORF">AWB74_02354</name>
</gene>
<dbReference type="EMBL" id="FCOM02000008">
    <property type="protein sequence ID" value="SAL50997.1"/>
    <property type="molecule type" value="Genomic_DNA"/>
</dbReference>
<accession>A0A158I3J2</accession>
<comment type="caution">
    <text evidence="1">The sequence shown here is derived from an EMBL/GenBank/DDBJ whole genome shotgun (WGS) entry which is preliminary data.</text>
</comment>
<name>A0A158I3J2_9BURK</name>
<dbReference type="AlphaFoldDB" id="A0A158I3J2"/>
<organism evidence="1 2">
    <name type="scientific">Caballeronia arvi</name>
    <dbReference type="NCBI Taxonomy" id="1777135"/>
    <lineage>
        <taxon>Bacteria</taxon>
        <taxon>Pseudomonadati</taxon>
        <taxon>Pseudomonadota</taxon>
        <taxon>Betaproteobacteria</taxon>
        <taxon>Burkholderiales</taxon>
        <taxon>Burkholderiaceae</taxon>
        <taxon>Caballeronia</taxon>
    </lineage>
</organism>
<dbReference type="Proteomes" id="UP000055019">
    <property type="component" value="Unassembled WGS sequence"/>
</dbReference>
<keyword evidence="2" id="KW-1185">Reference proteome</keyword>
<evidence type="ECO:0000313" key="1">
    <source>
        <dbReference type="EMBL" id="SAL50997.1"/>
    </source>
</evidence>